<sequence length="65" mass="6144">MTELRAILIAGSGLMLAGCGADGEPVQPAPAQPTVSATVGVGSGGAYVGGGVGLSRGPLGIYLGF</sequence>
<protein>
    <submittedName>
        <fullName evidence="1">Uncharacterized protein</fullName>
    </submittedName>
</protein>
<accession>A0AA90YV66</accession>
<name>A0AA90YV66_9RHOB</name>
<dbReference type="PROSITE" id="PS51257">
    <property type="entry name" value="PROKAR_LIPOPROTEIN"/>
    <property type="match status" value="1"/>
</dbReference>
<reference evidence="1" key="1">
    <citation type="submission" date="2019-12" db="EMBL/GenBank/DDBJ databases">
        <title>Ruegeria JWLKs population differentiation of coral mucus and skeleton niches.</title>
        <authorList>
            <person name="Luo D."/>
        </authorList>
    </citation>
    <scope>NUCLEOTIDE SEQUENCE</scope>
    <source>
        <strain evidence="1">HKCCD6181</strain>
    </source>
</reference>
<evidence type="ECO:0000313" key="1">
    <source>
        <dbReference type="EMBL" id="NOE19891.1"/>
    </source>
</evidence>
<comment type="caution">
    <text evidence="1">The sequence shown here is derived from an EMBL/GenBank/DDBJ whole genome shotgun (WGS) entry which is preliminary data.</text>
</comment>
<dbReference type="AlphaFoldDB" id="A0AA90YV66"/>
<organism evidence="1 2">
    <name type="scientific">Ruegeria atlantica</name>
    <dbReference type="NCBI Taxonomy" id="81569"/>
    <lineage>
        <taxon>Bacteria</taxon>
        <taxon>Pseudomonadati</taxon>
        <taxon>Pseudomonadota</taxon>
        <taxon>Alphaproteobacteria</taxon>
        <taxon>Rhodobacterales</taxon>
        <taxon>Roseobacteraceae</taxon>
        <taxon>Ruegeria</taxon>
    </lineage>
</organism>
<gene>
    <name evidence="1" type="ORF">GS634_17340</name>
</gene>
<dbReference type="Proteomes" id="UP000597886">
    <property type="component" value="Unassembled WGS sequence"/>
</dbReference>
<dbReference type="EMBL" id="WVRA01000007">
    <property type="protein sequence ID" value="NOE19891.1"/>
    <property type="molecule type" value="Genomic_DNA"/>
</dbReference>
<dbReference type="RefSeq" id="WP_171119714.1">
    <property type="nucleotide sequence ID" value="NZ_WVRA01000007.1"/>
</dbReference>
<evidence type="ECO:0000313" key="2">
    <source>
        <dbReference type="Proteomes" id="UP000597886"/>
    </source>
</evidence>
<proteinExistence type="predicted"/>